<keyword evidence="4 5" id="KW-0472">Membrane</keyword>
<dbReference type="InterPro" id="IPR032808">
    <property type="entry name" value="DoxX"/>
</dbReference>
<organism evidence="6 7">
    <name type="scientific">Enhygromyxa salina</name>
    <dbReference type="NCBI Taxonomy" id="215803"/>
    <lineage>
        <taxon>Bacteria</taxon>
        <taxon>Pseudomonadati</taxon>
        <taxon>Myxococcota</taxon>
        <taxon>Polyangia</taxon>
        <taxon>Nannocystales</taxon>
        <taxon>Nannocystaceae</taxon>
        <taxon>Enhygromyxa</taxon>
    </lineage>
</organism>
<evidence type="ECO:0000256" key="4">
    <source>
        <dbReference type="ARBA" id="ARBA00023136"/>
    </source>
</evidence>
<evidence type="ECO:0000256" key="2">
    <source>
        <dbReference type="ARBA" id="ARBA00022692"/>
    </source>
</evidence>
<evidence type="ECO:0008006" key="8">
    <source>
        <dbReference type="Google" id="ProtNLM"/>
    </source>
</evidence>
<dbReference type="AlphaFoldDB" id="A0A2S9XHY9"/>
<feature type="transmembrane region" description="Helical" evidence="5">
    <location>
        <begin position="94"/>
        <end position="114"/>
    </location>
</feature>
<comment type="subcellular location">
    <subcellularLocation>
        <location evidence="1">Membrane</location>
        <topology evidence="1">Multi-pass membrane protein</topology>
    </subcellularLocation>
</comment>
<feature type="transmembrane region" description="Helical" evidence="5">
    <location>
        <begin position="36"/>
        <end position="54"/>
    </location>
</feature>
<keyword evidence="3 5" id="KW-1133">Transmembrane helix</keyword>
<dbReference type="GO" id="GO:0016020">
    <property type="term" value="C:membrane"/>
    <property type="evidence" value="ECO:0007669"/>
    <property type="project" value="UniProtKB-SubCell"/>
</dbReference>
<evidence type="ECO:0000256" key="5">
    <source>
        <dbReference type="SAM" id="Phobius"/>
    </source>
</evidence>
<reference evidence="6 7" key="1">
    <citation type="submission" date="2018-03" db="EMBL/GenBank/DDBJ databases">
        <title>Draft Genome Sequences of the Obligatory Marine Myxobacteria Enhygromyxa salina SWB005.</title>
        <authorList>
            <person name="Poehlein A."/>
            <person name="Moghaddam J.A."/>
            <person name="Harms H."/>
            <person name="Alanjari M."/>
            <person name="Koenig G.M."/>
            <person name="Daniel R."/>
            <person name="Schaeberle T.F."/>
        </authorList>
    </citation>
    <scope>NUCLEOTIDE SEQUENCE [LARGE SCALE GENOMIC DNA]</scope>
    <source>
        <strain evidence="6 7">SWB005</strain>
    </source>
</reference>
<gene>
    <name evidence="6" type="ORF">ENSA5_48650</name>
</gene>
<accession>A0A2S9XHY9</accession>
<keyword evidence="7" id="KW-1185">Reference proteome</keyword>
<sequence>MAKLSETTPAFTPTPAIIDDPDRARRGALGVTTGPVARTLFAIPFLVFGLNHFLMTKQMAALVPEWLGAPSFWVYLTGAAMIAGAIAIVTGRFIIPAAIGLASMLAVFILTIHIPGMMHEQTMQLSMISALKDFALGAAALMTIRAVGHDPTSA</sequence>
<comment type="caution">
    <text evidence="6">The sequence shown here is derived from an EMBL/GenBank/DDBJ whole genome shotgun (WGS) entry which is preliminary data.</text>
</comment>
<keyword evidence="2 5" id="KW-0812">Transmembrane</keyword>
<proteinExistence type="predicted"/>
<evidence type="ECO:0000313" key="7">
    <source>
        <dbReference type="Proteomes" id="UP000237968"/>
    </source>
</evidence>
<name>A0A2S9XHY9_9BACT</name>
<evidence type="ECO:0000313" key="6">
    <source>
        <dbReference type="EMBL" id="PRP92447.1"/>
    </source>
</evidence>
<dbReference type="Proteomes" id="UP000237968">
    <property type="component" value="Unassembled WGS sequence"/>
</dbReference>
<evidence type="ECO:0000256" key="1">
    <source>
        <dbReference type="ARBA" id="ARBA00004141"/>
    </source>
</evidence>
<evidence type="ECO:0000256" key="3">
    <source>
        <dbReference type="ARBA" id="ARBA00022989"/>
    </source>
</evidence>
<dbReference type="Pfam" id="PF07681">
    <property type="entry name" value="DoxX"/>
    <property type="match status" value="1"/>
</dbReference>
<dbReference type="EMBL" id="PVNK01000209">
    <property type="protein sequence ID" value="PRP92447.1"/>
    <property type="molecule type" value="Genomic_DNA"/>
</dbReference>
<feature type="transmembrane region" description="Helical" evidence="5">
    <location>
        <begin position="66"/>
        <end position="88"/>
    </location>
</feature>
<protein>
    <recommendedName>
        <fullName evidence="8">DoxX family protein</fullName>
    </recommendedName>
</protein>